<dbReference type="RefSeq" id="WP_021682360.1">
    <property type="nucleotide sequence ID" value="NZ_KI260415.1"/>
</dbReference>
<dbReference type="PANTHER" id="PTHR46558:SF11">
    <property type="entry name" value="HTH-TYPE TRANSCRIPTIONAL REGULATOR XRE"/>
    <property type="match status" value="1"/>
</dbReference>
<dbReference type="PANTHER" id="PTHR46558">
    <property type="entry name" value="TRACRIPTIONAL REGULATORY PROTEIN-RELATED-RELATED"/>
    <property type="match status" value="1"/>
</dbReference>
<dbReference type="CDD" id="cd00093">
    <property type="entry name" value="HTH_XRE"/>
    <property type="match status" value="1"/>
</dbReference>
<dbReference type="InterPro" id="IPR001387">
    <property type="entry name" value="Cro/C1-type_HTH"/>
</dbReference>
<comment type="caution">
    <text evidence="3">The sequence shown here is derived from an EMBL/GenBank/DDBJ whole genome shotgun (WGS) entry which is preliminary data.</text>
</comment>
<dbReference type="eggNOG" id="COG3093">
    <property type="taxonomic scope" value="Bacteria"/>
</dbReference>
<accession>U2KDY1</accession>
<gene>
    <name evidence="3" type="ORF">RUMCAL_00896</name>
</gene>
<dbReference type="SUPFAM" id="SSF47413">
    <property type="entry name" value="lambda repressor-like DNA-binding domains"/>
    <property type="match status" value="1"/>
</dbReference>
<name>U2KDY1_9FIRM</name>
<dbReference type="PROSITE" id="PS50943">
    <property type="entry name" value="HTH_CROC1"/>
    <property type="match status" value="1"/>
</dbReference>
<protein>
    <submittedName>
        <fullName evidence="3">DNA-binding helix-turn-helix protein</fullName>
    </submittedName>
</protein>
<dbReference type="HOGENOM" id="CLU_2169215_0_0_9"/>
<dbReference type="Gene3D" id="1.10.260.40">
    <property type="entry name" value="lambda repressor-like DNA-binding domains"/>
    <property type="match status" value="1"/>
</dbReference>
<evidence type="ECO:0000313" key="4">
    <source>
        <dbReference type="Proteomes" id="UP000016662"/>
    </source>
</evidence>
<dbReference type="SMART" id="SM00530">
    <property type="entry name" value="HTH_XRE"/>
    <property type="match status" value="1"/>
</dbReference>
<dbReference type="OrthoDB" id="6315255at2"/>
<keyword evidence="4" id="KW-1185">Reference proteome</keyword>
<reference evidence="3 4" key="1">
    <citation type="submission" date="2013-07" db="EMBL/GenBank/DDBJ databases">
        <authorList>
            <person name="Weinstock G."/>
            <person name="Sodergren E."/>
            <person name="Wylie T."/>
            <person name="Fulton L."/>
            <person name="Fulton R."/>
            <person name="Fronick C."/>
            <person name="O'Laughlin M."/>
            <person name="Godfrey J."/>
            <person name="Miner T."/>
            <person name="Herter B."/>
            <person name="Appelbaum E."/>
            <person name="Cordes M."/>
            <person name="Lek S."/>
            <person name="Wollam A."/>
            <person name="Pepin K.H."/>
            <person name="Palsikar V.B."/>
            <person name="Mitreva M."/>
            <person name="Wilson R.K."/>
        </authorList>
    </citation>
    <scope>NUCLEOTIDE SEQUENCE [LARGE SCALE GENOMIC DNA]</scope>
    <source>
        <strain evidence="3 4">ATCC 27760</strain>
    </source>
</reference>
<dbReference type="InterPro" id="IPR010982">
    <property type="entry name" value="Lambda_DNA-bd_dom_sf"/>
</dbReference>
<evidence type="ECO:0000313" key="3">
    <source>
        <dbReference type="EMBL" id="ERJ96731.1"/>
    </source>
</evidence>
<proteinExistence type="predicted"/>
<keyword evidence="1 3" id="KW-0238">DNA-binding</keyword>
<dbReference type="EMBL" id="AWVF01000104">
    <property type="protein sequence ID" value="ERJ96731.1"/>
    <property type="molecule type" value="Genomic_DNA"/>
</dbReference>
<dbReference type="GO" id="GO:0003677">
    <property type="term" value="F:DNA binding"/>
    <property type="evidence" value="ECO:0007669"/>
    <property type="project" value="UniProtKB-KW"/>
</dbReference>
<dbReference type="Proteomes" id="UP000016662">
    <property type="component" value="Unassembled WGS sequence"/>
</dbReference>
<dbReference type="AlphaFoldDB" id="U2KDY1"/>
<dbReference type="STRING" id="411473.RUMCAL_00896"/>
<evidence type="ECO:0000259" key="2">
    <source>
        <dbReference type="PROSITE" id="PS50943"/>
    </source>
</evidence>
<dbReference type="Pfam" id="PF01381">
    <property type="entry name" value="HTH_3"/>
    <property type="match status" value="1"/>
</dbReference>
<organism evidence="3 4">
    <name type="scientific">Ruminococcus callidus ATCC 27760</name>
    <dbReference type="NCBI Taxonomy" id="411473"/>
    <lineage>
        <taxon>Bacteria</taxon>
        <taxon>Bacillati</taxon>
        <taxon>Bacillota</taxon>
        <taxon>Clostridia</taxon>
        <taxon>Eubacteriales</taxon>
        <taxon>Oscillospiraceae</taxon>
        <taxon>Ruminococcus</taxon>
    </lineage>
</organism>
<evidence type="ECO:0000256" key="1">
    <source>
        <dbReference type="ARBA" id="ARBA00023125"/>
    </source>
</evidence>
<feature type="domain" description="HTH cro/C1-type" evidence="2">
    <location>
        <begin position="19"/>
        <end position="67"/>
    </location>
</feature>
<sequence>MYQFPQILQKLMERHPTYRRRITQKELAEHVGVRPQTISLYLKGDTAPSPRLLLKMADYLCVSTDYLLTGQDGEQSGDVITMDSLRDIQKQVRGIMSQTNTLIAELEAKK</sequence>